<dbReference type="PANTHER" id="PTHR43363">
    <property type="entry name" value="HYPOXANTHINE PHOSPHORIBOSYLTRANSFERASE"/>
    <property type="match status" value="1"/>
</dbReference>
<name>A0A098E8V5_9ZZZZ</name>
<dbReference type="InterPro" id="IPR000836">
    <property type="entry name" value="PRTase_dom"/>
</dbReference>
<dbReference type="Pfam" id="PF00156">
    <property type="entry name" value="Pribosyltran"/>
    <property type="match status" value="1"/>
</dbReference>
<dbReference type="AlphaFoldDB" id="A0A098E8V5"/>
<dbReference type="PANTHER" id="PTHR43363:SF2">
    <property type="entry name" value="PHOSPHORIBOSYLTRANSFERASE"/>
    <property type="match status" value="1"/>
</dbReference>
<organism evidence="4">
    <name type="scientific">groundwater metagenome</name>
    <dbReference type="NCBI Taxonomy" id="717931"/>
    <lineage>
        <taxon>unclassified sequences</taxon>
        <taxon>metagenomes</taxon>
        <taxon>ecological metagenomes</taxon>
    </lineage>
</organism>
<evidence type="ECO:0000256" key="1">
    <source>
        <dbReference type="ARBA" id="ARBA00022676"/>
    </source>
</evidence>
<protein>
    <submittedName>
        <fullName evidence="4">Predicted phosphoribosyltransferase</fullName>
    </submittedName>
</protein>
<keyword evidence="1 4" id="KW-0328">Glycosyltransferase</keyword>
<evidence type="ECO:0000256" key="2">
    <source>
        <dbReference type="ARBA" id="ARBA00022679"/>
    </source>
</evidence>
<dbReference type="InterPro" id="IPR029057">
    <property type="entry name" value="PRTase-like"/>
</dbReference>
<gene>
    <name evidence="4" type="ORF">MSIBF_A1430003</name>
</gene>
<feature type="domain" description="Phosphoribosyltransferase" evidence="3">
    <location>
        <begin position="8"/>
        <end position="135"/>
    </location>
</feature>
<keyword evidence="2 4" id="KW-0808">Transferase</keyword>
<proteinExistence type="predicted"/>
<evidence type="ECO:0000313" key="4">
    <source>
        <dbReference type="EMBL" id="CEG11415.1"/>
    </source>
</evidence>
<dbReference type="CDD" id="cd06223">
    <property type="entry name" value="PRTases_typeI"/>
    <property type="match status" value="1"/>
</dbReference>
<accession>A0A098E8V5</accession>
<dbReference type="EMBL" id="CCXY01000050">
    <property type="protein sequence ID" value="CEG11415.1"/>
    <property type="molecule type" value="Genomic_DNA"/>
</dbReference>
<sequence>MKFMKVSWNEIEKYCIALYDKINKNFKFDCIVAICRGGWIPARIISDLSGVRDVGNLRIESYDVYNKKEARITQDISIDIKDKYVLLVDDIADSGDSLILAKNYLLKNFPKNLMTATLHYKPISKIRPDFFAEETNANVWIIYPWEKRETARKLKDEGIEI</sequence>
<dbReference type="Gene3D" id="3.40.50.2020">
    <property type="match status" value="1"/>
</dbReference>
<evidence type="ECO:0000259" key="3">
    <source>
        <dbReference type="Pfam" id="PF00156"/>
    </source>
</evidence>
<dbReference type="SUPFAM" id="SSF53271">
    <property type="entry name" value="PRTase-like"/>
    <property type="match status" value="1"/>
</dbReference>
<dbReference type="GO" id="GO:0016757">
    <property type="term" value="F:glycosyltransferase activity"/>
    <property type="evidence" value="ECO:0007669"/>
    <property type="project" value="UniProtKB-KW"/>
</dbReference>
<reference evidence="4" key="1">
    <citation type="submission" date="2014-09" db="EMBL/GenBank/DDBJ databases">
        <authorList>
            <person name="Probst J Alexander"/>
        </authorList>
    </citation>
    <scope>NUCLEOTIDE SEQUENCE</scope>
</reference>